<sequence length="137" mass="15671">MTHQPAVFNRTYDEAFALVVEARNYMRYVEPRTRRRSGEGGLERSCEALRVTSRLTQVMAWLMLQRAVMAGEVTQEQAMAEDNLLSGQEVCLVEKDGLDLPPGLHSLLERSHRLYQRVSRLERMVLARLQGGSLMVH</sequence>
<dbReference type="Pfam" id="PF07323">
    <property type="entry name" value="DUF1465"/>
    <property type="match status" value="1"/>
</dbReference>
<proteinExistence type="predicted"/>
<dbReference type="AlphaFoldDB" id="A0A1J5SNR8"/>
<reference evidence="1" key="1">
    <citation type="submission" date="2016-10" db="EMBL/GenBank/DDBJ databases">
        <title>Sequence of Gallionella enrichment culture.</title>
        <authorList>
            <person name="Poehlein A."/>
            <person name="Muehling M."/>
            <person name="Daniel R."/>
        </authorList>
    </citation>
    <scope>NUCLEOTIDE SEQUENCE</scope>
</reference>
<dbReference type="InterPro" id="IPR038301">
    <property type="entry name" value="AraC-like_sf"/>
</dbReference>
<evidence type="ECO:0008006" key="2">
    <source>
        <dbReference type="Google" id="ProtNLM"/>
    </source>
</evidence>
<protein>
    <recommendedName>
        <fullName evidence="2">Protein containing DUF1465</fullName>
    </recommendedName>
</protein>
<comment type="caution">
    <text evidence="1">The sequence shown here is derived from an EMBL/GenBank/DDBJ whole genome shotgun (WGS) entry which is preliminary data.</text>
</comment>
<dbReference type="Gene3D" id="1.10.8.930">
    <property type="entry name" value="Protein of unknown function DUF1465"/>
    <property type="match status" value="1"/>
</dbReference>
<gene>
    <name evidence="1" type="ORF">GALL_80410</name>
</gene>
<organism evidence="1">
    <name type="scientific">mine drainage metagenome</name>
    <dbReference type="NCBI Taxonomy" id="410659"/>
    <lineage>
        <taxon>unclassified sequences</taxon>
        <taxon>metagenomes</taxon>
        <taxon>ecological metagenomes</taxon>
    </lineage>
</organism>
<accession>A0A1J5SNR8</accession>
<name>A0A1J5SNR8_9ZZZZ</name>
<dbReference type="EMBL" id="MLJW01000024">
    <property type="protein sequence ID" value="OIR10113.1"/>
    <property type="molecule type" value="Genomic_DNA"/>
</dbReference>
<evidence type="ECO:0000313" key="1">
    <source>
        <dbReference type="EMBL" id="OIR10113.1"/>
    </source>
</evidence>
<dbReference type="InterPro" id="IPR010848">
    <property type="entry name" value="DUF1465"/>
</dbReference>